<reference evidence="1 2" key="2">
    <citation type="journal article" date="2022" name="Mol. Ecol. Resour.">
        <title>The genomes of chicory, endive, great burdock and yacon provide insights into Asteraceae paleo-polyploidization history and plant inulin production.</title>
        <authorList>
            <person name="Fan W."/>
            <person name="Wang S."/>
            <person name="Wang H."/>
            <person name="Wang A."/>
            <person name="Jiang F."/>
            <person name="Liu H."/>
            <person name="Zhao H."/>
            <person name="Xu D."/>
            <person name="Zhang Y."/>
        </authorList>
    </citation>
    <scope>NUCLEOTIDE SEQUENCE [LARGE SCALE GENOMIC DNA]</scope>
    <source>
        <strain evidence="2">cv. Yunnan</strain>
        <tissue evidence="1">Leaves</tissue>
    </source>
</reference>
<dbReference type="Proteomes" id="UP001056120">
    <property type="component" value="Linkage Group LG22"/>
</dbReference>
<name>A0ACB9BW16_9ASTR</name>
<evidence type="ECO:0000313" key="1">
    <source>
        <dbReference type="EMBL" id="KAI3726172.1"/>
    </source>
</evidence>
<evidence type="ECO:0000313" key="2">
    <source>
        <dbReference type="Proteomes" id="UP001056120"/>
    </source>
</evidence>
<protein>
    <submittedName>
        <fullName evidence="1">Uncharacterized protein</fullName>
    </submittedName>
</protein>
<sequence length="100" mass="11320">MCTAQGSLKFKAEGSSLWAKVIMAIHCSKRNPGIFTCRKILGKVWVNITKAMNCTFVNNLSLSSYLHGVVGNGEKLNFWTDPWLGNVVLKDRFPNLFNWR</sequence>
<reference evidence="2" key="1">
    <citation type="journal article" date="2022" name="Mol. Ecol. Resour.">
        <title>The genomes of chicory, endive, great burdock and yacon provide insights into Asteraceae palaeo-polyploidization history and plant inulin production.</title>
        <authorList>
            <person name="Fan W."/>
            <person name="Wang S."/>
            <person name="Wang H."/>
            <person name="Wang A."/>
            <person name="Jiang F."/>
            <person name="Liu H."/>
            <person name="Zhao H."/>
            <person name="Xu D."/>
            <person name="Zhang Y."/>
        </authorList>
    </citation>
    <scope>NUCLEOTIDE SEQUENCE [LARGE SCALE GENOMIC DNA]</scope>
    <source>
        <strain evidence="2">cv. Yunnan</strain>
    </source>
</reference>
<dbReference type="EMBL" id="CM042039">
    <property type="protein sequence ID" value="KAI3726172.1"/>
    <property type="molecule type" value="Genomic_DNA"/>
</dbReference>
<proteinExistence type="predicted"/>
<gene>
    <name evidence="1" type="ORF">L1987_65969</name>
</gene>
<keyword evidence="2" id="KW-1185">Reference proteome</keyword>
<comment type="caution">
    <text evidence="1">The sequence shown here is derived from an EMBL/GenBank/DDBJ whole genome shotgun (WGS) entry which is preliminary data.</text>
</comment>
<accession>A0ACB9BW16</accession>
<organism evidence="1 2">
    <name type="scientific">Smallanthus sonchifolius</name>
    <dbReference type="NCBI Taxonomy" id="185202"/>
    <lineage>
        <taxon>Eukaryota</taxon>
        <taxon>Viridiplantae</taxon>
        <taxon>Streptophyta</taxon>
        <taxon>Embryophyta</taxon>
        <taxon>Tracheophyta</taxon>
        <taxon>Spermatophyta</taxon>
        <taxon>Magnoliopsida</taxon>
        <taxon>eudicotyledons</taxon>
        <taxon>Gunneridae</taxon>
        <taxon>Pentapetalae</taxon>
        <taxon>asterids</taxon>
        <taxon>campanulids</taxon>
        <taxon>Asterales</taxon>
        <taxon>Asteraceae</taxon>
        <taxon>Asteroideae</taxon>
        <taxon>Heliantheae alliance</taxon>
        <taxon>Millerieae</taxon>
        <taxon>Smallanthus</taxon>
    </lineage>
</organism>